<dbReference type="Proteomes" id="UP000324222">
    <property type="component" value="Unassembled WGS sequence"/>
</dbReference>
<comment type="caution">
    <text evidence="1">The sequence shown here is derived from an EMBL/GenBank/DDBJ whole genome shotgun (WGS) entry which is preliminary data.</text>
</comment>
<dbReference type="EMBL" id="VSRR010016038">
    <property type="protein sequence ID" value="MPC58846.1"/>
    <property type="molecule type" value="Genomic_DNA"/>
</dbReference>
<evidence type="ECO:0000313" key="1">
    <source>
        <dbReference type="EMBL" id="MPC58846.1"/>
    </source>
</evidence>
<organism evidence="1 2">
    <name type="scientific">Portunus trituberculatus</name>
    <name type="common">Swimming crab</name>
    <name type="synonym">Neptunus trituberculatus</name>
    <dbReference type="NCBI Taxonomy" id="210409"/>
    <lineage>
        <taxon>Eukaryota</taxon>
        <taxon>Metazoa</taxon>
        <taxon>Ecdysozoa</taxon>
        <taxon>Arthropoda</taxon>
        <taxon>Crustacea</taxon>
        <taxon>Multicrustacea</taxon>
        <taxon>Malacostraca</taxon>
        <taxon>Eumalacostraca</taxon>
        <taxon>Eucarida</taxon>
        <taxon>Decapoda</taxon>
        <taxon>Pleocyemata</taxon>
        <taxon>Brachyura</taxon>
        <taxon>Eubrachyura</taxon>
        <taxon>Portunoidea</taxon>
        <taxon>Portunidae</taxon>
        <taxon>Portuninae</taxon>
        <taxon>Portunus</taxon>
    </lineage>
</organism>
<reference evidence="1 2" key="1">
    <citation type="submission" date="2019-05" db="EMBL/GenBank/DDBJ databases">
        <title>Another draft genome of Portunus trituberculatus and its Hox gene families provides insights of decapod evolution.</title>
        <authorList>
            <person name="Jeong J.-H."/>
            <person name="Song I."/>
            <person name="Kim S."/>
            <person name="Choi T."/>
            <person name="Kim D."/>
            <person name="Ryu S."/>
            <person name="Kim W."/>
        </authorList>
    </citation>
    <scope>NUCLEOTIDE SEQUENCE [LARGE SCALE GENOMIC DNA]</scope>
    <source>
        <tissue evidence="1">Muscle</tissue>
    </source>
</reference>
<accession>A0A5B7GMX4</accession>
<protein>
    <submittedName>
        <fullName evidence="1">Uncharacterized protein</fullName>
    </submittedName>
</protein>
<evidence type="ECO:0000313" key="2">
    <source>
        <dbReference type="Proteomes" id="UP000324222"/>
    </source>
</evidence>
<name>A0A5B7GMX4_PORTR</name>
<dbReference type="AlphaFoldDB" id="A0A5B7GMX4"/>
<proteinExistence type="predicted"/>
<keyword evidence="2" id="KW-1185">Reference proteome</keyword>
<gene>
    <name evidence="1" type="ORF">E2C01_052856</name>
</gene>
<sequence length="68" mass="7967">MRQLRCDWLAPRLSLMLLELDPRFFNNLTATSCREMSSMNAWRDGDEVALRLLGTPSLEVVIEEWKQI</sequence>